<comment type="caution">
    <text evidence="1">The sequence shown here is derived from an EMBL/GenBank/DDBJ whole genome shotgun (WGS) entry which is preliminary data.</text>
</comment>
<dbReference type="RefSeq" id="WP_240830506.1">
    <property type="nucleotide sequence ID" value="NZ_JAKWBL010000002.1"/>
</dbReference>
<keyword evidence="2" id="KW-1185">Reference proteome</keyword>
<dbReference type="Gene3D" id="3.40.50.2000">
    <property type="entry name" value="Glycogen Phosphorylase B"/>
    <property type="match status" value="1"/>
</dbReference>
<gene>
    <name evidence="1" type="ORF">MKP09_13445</name>
</gene>
<sequence length="373" mass="43237">MDHKPGLLVFSHLRWNFVYQRPQHLISRFSNQYNVLYIEEAVYNKEDDGFYAQREEGITIVVPHLNDQINNGTNERLTSIINTVITAFDIEDYLLWYYTPMALEFTRHLYPELIIYDCMDQLSAFKNAPTNLLILERELLDSSSIVFTGGRSLFNEKKQMHANIHCFPSSIDASHFSQARQRQMDPPDQSKIPFPRFGFFGVIDEIFDIELLDEIAQEKPEWHFVLIGPVVKIDEQNLPRRANIHYLGMKKYAELPSYISGWNVAVLPFALNEATRYISPTKTPEYLAAGKPVISTAVEDVIDPYGTMGLVSIAHNVDEFIAYGKHELETDNAERDNIRDEFLKEQSWDLTWEAINNEIIKCLTKQKTLKTYV</sequence>
<dbReference type="EMBL" id="JAKWBL010000002">
    <property type="protein sequence ID" value="MCH5598837.1"/>
    <property type="molecule type" value="Genomic_DNA"/>
</dbReference>
<accession>A0ABS9SKC5</accession>
<dbReference type="Pfam" id="PF13692">
    <property type="entry name" value="Glyco_trans_1_4"/>
    <property type="match status" value="1"/>
</dbReference>
<dbReference type="Proteomes" id="UP001202248">
    <property type="component" value="Unassembled WGS sequence"/>
</dbReference>
<dbReference type="SUPFAM" id="SSF53756">
    <property type="entry name" value="UDP-Glycosyltransferase/glycogen phosphorylase"/>
    <property type="match status" value="1"/>
</dbReference>
<dbReference type="GO" id="GO:0016757">
    <property type="term" value="F:glycosyltransferase activity"/>
    <property type="evidence" value="ECO:0007669"/>
    <property type="project" value="UniProtKB-KW"/>
</dbReference>
<evidence type="ECO:0000313" key="2">
    <source>
        <dbReference type="Proteomes" id="UP001202248"/>
    </source>
</evidence>
<keyword evidence="1" id="KW-0328">Glycosyltransferase</keyword>
<evidence type="ECO:0000313" key="1">
    <source>
        <dbReference type="EMBL" id="MCH5598837.1"/>
    </source>
</evidence>
<proteinExistence type="predicted"/>
<keyword evidence="1" id="KW-0808">Transferase</keyword>
<name>A0ABS9SKC5_9BACT</name>
<reference evidence="1 2" key="1">
    <citation type="submission" date="2022-02" db="EMBL/GenBank/DDBJ databases">
        <authorList>
            <person name="Min J."/>
        </authorList>
    </citation>
    <scope>NUCLEOTIDE SEQUENCE [LARGE SCALE GENOMIC DNA]</scope>
    <source>
        <strain evidence="1 2">GR10-1</strain>
    </source>
</reference>
<organism evidence="1 2">
    <name type="scientific">Niabella ginsengisoli</name>
    <dbReference type="NCBI Taxonomy" id="522298"/>
    <lineage>
        <taxon>Bacteria</taxon>
        <taxon>Pseudomonadati</taxon>
        <taxon>Bacteroidota</taxon>
        <taxon>Chitinophagia</taxon>
        <taxon>Chitinophagales</taxon>
        <taxon>Chitinophagaceae</taxon>
        <taxon>Niabella</taxon>
    </lineage>
</organism>
<dbReference type="EC" id="2.4.-.-" evidence="1"/>
<protein>
    <submittedName>
        <fullName evidence="1">Glycosyltransferase</fullName>
        <ecNumber evidence="1">2.4.-.-</ecNumber>
    </submittedName>
</protein>